<evidence type="ECO:0000256" key="1">
    <source>
        <dbReference type="SAM" id="MobiDB-lite"/>
    </source>
</evidence>
<dbReference type="EMBL" id="CAJEWN010000107">
    <property type="protein sequence ID" value="CAD2165083.1"/>
    <property type="molecule type" value="Genomic_DNA"/>
</dbReference>
<accession>A0A6V7UT47</accession>
<gene>
    <name evidence="2" type="ORF">MENT_LOCUS16943</name>
</gene>
<sequence>MPKQIWNASDQSQELQNNNQGSTSNLGQIYEASIKLRSNINIFLNQIKIELVLGFPYSNFENILAELKNLKLDFDINFIDRSLNEKDFKQILKNKTVKKIFNNLISRLFVKKSKYWIDIKNLSNINENLFSLKNIYQLWKTIELLLRVSQKIFGYLKYAVESIASRNDLSDFKLYINEKENNFLTKYFNNPKRKIPDVLKDHINSIKAFSLAENVLKTNFNELTKHFLEYTSKKQSSNSINYSDISQYIEDNLQIPKELLINLEKEPRNMKKIEKIQNVIMNIAKLLLVYARLKKLFLAFKINFVQANMVVKELVLTKEAMALSYAIFNPDVPNNDPGHLLMKNYNDIISKYIKDSNEPSTSKNEKN</sequence>
<evidence type="ECO:0000313" key="3">
    <source>
        <dbReference type="Proteomes" id="UP000580250"/>
    </source>
</evidence>
<proteinExistence type="predicted"/>
<dbReference type="Proteomes" id="UP000580250">
    <property type="component" value="Unassembled WGS sequence"/>
</dbReference>
<reference evidence="2 3" key="1">
    <citation type="submission" date="2020-08" db="EMBL/GenBank/DDBJ databases">
        <authorList>
            <person name="Koutsovoulos G."/>
            <person name="Danchin GJ E."/>
        </authorList>
    </citation>
    <scope>NUCLEOTIDE SEQUENCE [LARGE SCALE GENOMIC DNA]</scope>
</reference>
<organism evidence="2 3">
    <name type="scientific">Meloidogyne enterolobii</name>
    <name type="common">Root-knot nematode worm</name>
    <name type="synonym">Meloidogyne mayaguensis</name>
    <dbReference type="NCBI Taxonomy" id="390850"/>
    <lineage>
        <taxon>Eukaryota</taxon>
        <taxon>Metazoa</taxon>
        <taxon>Ecdysozoa</taxon>
        <taxon>Nematoda</taxon>
        <taxon>Chromadorea</taxon>
        <taxon>Rhabditida</taxon>
        <taxon>Tylenchina</taxon>
        <taxon>Tylenchomorpha</taxon>
        <taxon>Tylenchoidea</taxon>
        <taxon>Meloidogynidae</taxon>
        <taxon>Meloidogyninae</taxon>
        <taxon>Meloidogyne</taxon>
    </lineage>
</organism>
<comment type="caution">
    <text evidence="2">The sequence shown here is derived from an EMBL/GenBank/DDBJ whole genome shotgun (WGS) entry which is preliminary data.</text>
</comment>
<dbReference type="AlphaFoldDB" id="A0A6V7UT47"/>
<evidence type="ECO:0000313" key="2">
    <source>
        <dbReference type="EMBL" id="CAD2165083.1"/>
    </source>
</evidence>
<name>A0A6V7UT47_MELEN</name>
<feature type="region of interest" description="Disordered" evidence="1">
    <location>
        <begin position="1"/>
        <end position="20"/>
    </location>
</feature>
<protein>
    <submittedName>
        <fullName evidence="2">Uncharacterized protein</fullName>
    </submittedName>
</protein>